<dbReference type="AlphaFoldDB" id="A0A8T1MLK5"/>
<reference evidence="1 2" key="1">
    <citation type="journal article" date="2018" name="Biotechnol. Adv.">
        <title>Improved genomic resources and new bioinformatic workflow for the carcinogenic parasite Clonorchis sinensis: Biotechnological implications.</title>
        <authorList>
            <person name="Wang D."/>
            <person name="Korhonen P.K."/>
            <person name="Gasser R.B."/>
            <person name="Young N.D."/>
        </authorList>
    </citation>
    <scope>NUCLEOTIDE SEQUENCE [LARGE SCALE GENOMIC DNA]</scope>
    <source>
        <strain evidence="1">Cs-k2</strain>
    </source>
</reference>
<sequence length="112" mass="12687">MTLYRCKRHKAVTMITVAVVTPSTTYRPVSMCDDDYGISAIHDGSSISPGFTDLIPFHRLSKLRPSAIAASNSLFACYPFHLVCDFHLQRSPEKYLRPYIDFVLHLRNPLAN</sequence>
<dbReference type="Proteomes" id="UP000286415">
    <property type="component" value="Unassembled WGS sequence"/>
</dbReference>
<organism evidence="1 2">
    <name type="scientific">Clonorchis sinensis</name>
    <name type="common">Chinese liver fluke</name>
    <dbReference type="NCBI Taxonomy" id="79923"/>
    <lineage>
        <taxon>Eukaryota</taxon>
        <taxon>Metazoa</taxon>
        <taxon>Spiralia</taxon>
        <taxon>Lophotrochozoa</taxon>
        <taxon>Platyhelminthes</taxon>
        <taxon>Trematoda</taxon>
        <taxon>Digenea</taxon>
        <taxon>Opisthorchiida</taxon>
        <taxon>Opisthorchiata</taxon>
        <taxon>Opisthorchiidae</taxon>
        <taxon>Clonorchis</taxon>
    </lineage>
</organism>
<evidence type="ECO:0000313" key="2">
    <source>
        <dbReference type="Proteomes" id="UP000286415"/>
    </source>
</evidence>
<dbReference type="EMBL" id="NIRI02000042">
    <property type="protein sequence ID" value="KAG5450264.1"/>
    <property type="molecule type" value="Genomic_DNA"/>
</dbReference>
<protein>
    <submittedName>
        <fullName evidence="1">Uncharacterized protein</fullName>
    </submittedName>
</protein>
<reference evidence="1 2" key="2">
    <citation type="journal article" date="2021" name="Genomics">
        <title>High-quality reference genome for Clonorchis sinensis.</title>
        <authorList>
            <person name="Young N.D."/>
            <person name="Stroehlein A.J."/>
            <person name="Kinkar L."/>
            <person name="Wang T."/>
            <person name="Sohn W.M."/>
            <person name="Chang B.C.H."/>
            <person name="Kaur P."/>
            <person name="Weisz D."/>
            <person name="Dudchenko O."/>
            <person name="Aiden E.L."/>
            <person name="Korhonen P.K."/>
            <person name="Gasser R.B."/>
        </authorList>
    </citation>
    <scope>NUCLEOTIDE SEQUENCE [LARGE SCALE GENOMIC DNA]</scope>
    <source>
        <strain evidence="1">Cs-k2</strain>
    </source>
</reference>
<evidence type="ECO:0000313" key="1">
    <source>
        <dbReference type="EMBL" id="KAG5450264.1"/>
    </source>
</evidence>
<gene>
    <name evidence="1" type="ORF">CSKR_201160</name>
</gene>
<proteinExistence type="predicted"/>
<keyword evidence="2" id="KW-1185">Reference proteome</keyword>
<name>A0A8T1MLK5_CLOSI</name>
<accession>A0A8T1MLK5</accession>
<comment type="caution">
    <text evidence="1">The sequence shown here is derived from an EMBL/GenBank/DDBJ whole genome shotgun (WGS) entry which is preliminary data.</text>
</comment>